<accession>A0ABY8A2X3</accession>
<keyword evidence="3" id="KW-1185">Reference proteome</keyword>
<keyword evidence="1" id="KW-0472">Membrane</keyword>
<feature type="transmembrane region" description="Helical" evidence="1">
    <location>
        <begin position="57"/>
        <end position="77"/>
    </location>
</feature>
<evidence type="ECO:0000313" key="3">
    <source>
        <dbReference type="Proteomes" id="UP001218629"/>
    </source>
</evidence>
<name>A0ABY8A2X3_9ACTN</name>
<proteinExistence type="predicted"/>
<dbReference type="EMBL" id="CP095749">
    <property type="protein sequence ID" value="WEB38057.1"/>
    <property type="molecule type" value="Genomic_DNA"/>
</dbReference>
<dbReference type="Proteomes" id="UP001218629">
    <property type="component" value="Chromosome"/>
</dbReference>
<keyword evidence="1" id="KW-1133">Transmembrane helix</keyword>
<feature type="transmembrane region" description="Helical" evidence="1">
    <location>
        <begin position="89"/>
        <end position="106"/>
    </location>
</feature>
<evidence type="ECO:0000313" key="2">
    <source>
        <dbReference type="EMBL" id="WEB38057.1"/>
    </source>
</evidence>
<keyword evidence="1" id="KW-0812">Transmembrane</keyword>
<gene>
    <name evidence="2" type="ORF">MOV08_01190</name>
</gene>
<sequence length="284" mass="29861">MTAAQFQVVLVAFFGDSMLVAIAVFIVVAALVVSLLAGFAVAAAPFAPLARRKRGRWVWAAGVYAFGTVATMGAAALEPSSGGLSHSLLLFPWGGACYALAAAFFLPSTRTRLATLGVTVALAAGIGYDAWAAAQPPTLDAWLTANRVDRALLRVGEPPTGYTLRINGAAEHTFGAGYERPGAPGLHLAVEHPGQDTRRTDANGCPVPIGETIQCTDDGNGRQLITHKGPYERQELRLRQAGLIHTVTLAGHPADLPAARQILATLRPATDAELTPLLTLPMRR</sequence>
<reference evidence="2 3" key="1">
    <citation type="submission" date="2022-03" db="EMBL/GenBank/DDBJ databases">
        <title>Streptomyces yunnanensis P86,complete genome.</title>
        <authorList>
            <person name="Chen S."/>
            <person name="Zhang Q."/>
        </authorList>
    </citation>
    <scope>NUCLEOTIDE SEQUENCE [LARGE SCALE GENOMIC DNA]</scope>
    <source>
        <strain evidence="2 3">P86</strain>
    </source>
</reference>
<organism evidence="2 3">
    <name type="scientific">Streptomyces yunnanensis</name>
    <dbReference type="NCBI Taxonomy" id="156453"/>
    <lineage>
        <taxon>Bacteria</taxon>
        <taxon>Bacillati</taxon>
        <taxon>Actinomycetota</taxon>
        <taxon>Actinomycetes</taxon>
        <taxon>Kitasatosporales</taxon>
        <taxon>Streptomycetaceae</taxon>
        <taxon>Streptomyces</taxon>
    </lineage>
</organism>
<feature type="transmembrane region" description="Helical" evidence="1">
    <location>
        <begin position="113"/>
        <end position="131"/>
    </location>
</feature>
<feature type="transmembrane region" description="Helical" evidence="1">
    <location>
        <begin position="20"/>
        <end position="45"/>
    </location>
</feature>
<evidence type="ECO:0000256" key="1">
    <source>
        <dbReference type="SAM" id="Phobius"/>
    </source>
</evidence>
<dbReference type="RefSeq" id="WP_275305797.1">
    <property type="nucleotide sequence ID" value="NZ_CP095749.1"/>
</dbReference>
<protein>
    <submittedName>
        <fullName evidence="2">Uncharacterized protein</fullName>
    </submittedName>
</protein>